<protein>
    <submittedName>
        <fullName evidence="2">Uncharacterized protein</fullName>
    </submittedName>
</protein>
<sequence>MQSFPFCFPSSHWTLRSISSKAMLCFFWSIFFRFWITIPMHLTWYENCSYILLSDHSPEIFNCICFRLLTDNETISFV</sequence>
<organism evidence="2 3">
    <name type="scientific">Euplotes crassus</name>
    <dbReference type="NCBI Taxonomy" id="5936"/>
    <lineage>
        <taxon>Eukaryota</taxon>
        <taxon>Sar</taxon>
        <taxon>Alveolata</taxon>
        <taxon>Ciliophora</taxon>
        <taxon>Intramacronucleata</taxon>
        <taxon>Spirotrichea</taxon>
        <taxon>Hypotrichia</taxon>
        <taxon>Euplotida</taxon>
        <taxon>Euplotidae</taxon>
        <taxon>Moneuplotes</taxon>
    </lineage>
</organism>
<accession>A0AAD1XU16</accession>
<evidence type="ECO:0000313" key="3">
    <source>
        <dbReference type="Proteomes" id="UP001295684"/>
    </source>
</evidence>
<comment type="caution">
    <text evidence="2">The sequence shown here is derived from an EMBL/GenBank/DDBJ whole genome shotgun (WGS) entry which is preliminary data.</text>
</comment>
<evidence type="ECO:0000256" key="1">
    <source>
        <dbReference type="SAM" id="Phobius"/>
    </source>
</evidence>
<keyword evidence="1" id="KW-0812">Transmembrane</keyword>
<proteinExistence type="predicted"/>
<keyword evidence="1" id="KW-0472">Membrane</keyword>
<dbReference type="AlphaFoldDB" id="A0AAD1XU16"/>
<keyword evidence="3" id="KW-1185">Reference proteome</keyword>
<keyword evidence="1" id="KW-1133">Transmembrane helix</keyword>
<dbReference type="EMBL" id="CAMPGE010020958">
    <property type="protein sequence ID" value="CAI2379136.1"/>
    <property type="molecule type" value="Genomic_DNA"/>
</dbReference>
<name>A0AAD1XU16_EUPCR</name>
<evidence type="ECO:0000313" key="2">
    <source>
        <dbReference type="EMBL" id="CAI2379136.1"/>
    </source>
</evidence>
<reference evidence="2" key="1">
    <citation type="submission" date="2023-07" db="EMBL/GenBank/DDBJ databases">
        <authorList>
            <consortium name="AG Swart"/>
            <person name="Singh M."/>
            <person name="Singh A."/>
            <person name="Seah K."/>
            <person name="Emmerich C."/>
        </authorList>
    </citation>
    <scope>NUCLEOTIDE SEQUENCE</scope>
    <source>
        <strain evidence="2">DP1</strain>
    </source>
</reference>
<dbReference type="Proteomes" id="UP001295684">
    <property type="component" value="Unassembled WGS sequence"/>
</dbReference>
<feature type="transmembrane region" description="Helical" evidence="1">
    <location>
        <begin position="18"/>
        <end position="36"/>
    </location>
</feature>
<gene>
    <name evidence="2" type="ORF">ECRASSUSDP1_LOCUS20545</name>
</gene>